<feature type="compositionally biased region" description="Basic and acidic residues" evidence="2">
    <location>
        <begin position="132"/>
        <end position="142"/>
    </location>
</feature>
<keyword evidence="1" id="KW-0863">Zinc-finger</keyword>
<dbReference type="PROSITE" id="PS50103">
    <property type="entry name" value="ZF_C3H1"/>
    <property type="match status" value="1"/>
</dbReference>
<evidence type="ECO:0000259" key="3">
    <source>
        <dbReference type="PROSITE" id="PS50103"/>
    </source>
</evidence>
<sequence>MAAMEGFLEDLRAAVAAHGADWLQQQLAQIAEERAAASGGGPPPPRARRSRPPERYSPAAGPSESRGRGGPEDNRDPQSIASDRPPVTRAGEARGASRRGRGTSARTPSRPRGSSPPARCRCMTLRDGAAGMERRNDTRERGSACQEIAQTAGSASTTRQQRSGSARNAGSGSNAASSQVLSTPQLGSRRGSARGASNGELLVGLKELVTRVEAGTSGSPASAWTAPTLPQTGGGTQVTGVLPVTPVGDVSPTVVATTSRDQGKTGEKRPDSVRLAGAVRSEVYVCFEGPLGAHLKTEIKEKIWKGEYVEIFTLLPLEKLNLDRLKPVEGKKEDEENRRYRLIPRTFVNWLQAFAILASVVGEKAPENCSALFFYLEAISEAHRTYGGMAWLRYDEQFRQRMAVRPTLRWDHKDISLWMRLMTAVRAPNQFFQAGVGGSAAPGQPAEKRWGYCWQFNEGTCRFGSNCRFKHMCSGCGGSHALSKCFKKGKGRVGDAS</sequence>
<keyword evidence="5" id="KW-1185">Reference proteome</keyword>
<name>A0A2G9Q7J6_AQUCT</name>
<dbReference type="OrthoDB" id="9908518at2759"/>
<evidence type="ECO:0000313" key="4">
    <source>
        <dbReference type="EMBL" id="PIO11577.1"/>
    </source>
</evidence>
<keyword evidence="1" id="KW-0862">Zinc</keyword>
<keyword evidence="1" id="KW-0479">Metal-binding</keyword>
<feature type="compositionally biased region" description="Low complexity" evidence="2">
    <location>
        <begin position="162"/>
        <end position="178"/>
    </location>
</feature>
<dbReference type="GO" id="GO:0008270">
    <property type="term" value="F:zinc ion binding"/>
    <property type="evidence" value="ECO:0007669"/>
    <property type="project" value="UniProtKB-KW"/>
</dbReference>
<evidence type="ECO:0000256" key="1">
    <source>
        <dbReference type="PROSITE-ProRule" id="PRU00723"/>
    </source>
</evidence>
<feature type="compositionally biased region" description="Low complexity" evidence="2">
    <location>
        <begin position="238"/>
        <end position="248"/>
    </location>
</feature>
<feature type="compositionally biased region" description="Polar residues" evidence="2">
    <location>
        <begin position="148"/>
        <end position="161"/>
    </location>
</feature>
<feature type="non-terminal residue" evidence="4">
    <location>
        <position position="497"/>
    </location>
</feature>
<dbReference type="InterPro" id="IPR000571">
    <property type="entry name" value="Znf_CCCH"/>
</dbReference>
<reference evidence="5" key="1">
    <citation type="journal article" date="2017" name="Nat. Commun.">
        <title>The North American bullfrog draft genome provides insight into hormonal regulation of long noncoding RNA.</title>
        <authorList>
            <person name="Hammond S.A."/>
            <person name="Warren R.L."/>
            <person name="Vandervalk B.P."/>
            <person name="Kucuk E."/>
            <person name="Khan H."/>
            <person name="Gibb E.A."/>
            <person name="Pandoh P."/>
            <person name="Kirk H."/>
            <person name="Zhao Y."/>
            <person name="Jones M."/>
            <person name="Mungall A.J."/>
            <person name="Coope R."/>
            <person name="Pleasance S."/>
            <person name="Moore R.A."/>
            <person name="Holt R.A."/>
            <person name="Round J.M."/>
            <person name="Ohora S."/>
            <person name="Walle B.V."/>
            <person name="Veldhoen N."/>
            <person name="Helbing C.C."/>
            <person name="Birol I."/>
        </authorList>
    </citation>
    <scope>NUCLEOTIDE SEQUENCE [LARGE SCALE GENOMIC DNA]</scope>
</reference>
<feature type="region of interest" description="Disordered" evidence="2">
    <location>
        <begin position="216"/>
        <end position="271"/>
    </location>
</feature>
<feature type="compositionally biased region" description="Basic and acidic residues" evidence="2">
    <location>
        <begin position="65"/>
        <end position="76"/>
    </location>
</feature>
<feature type="zinc finger region" description="C3H1-type" evidence="1">
    <location>
        <begin position="447"/>
        <end position="474"/>
    </location>
</feature>
<feature type="compositionally biased region" description="Basic and acidic residues" evidence="2">
    <location>
        <begin position="261"/>
        <end position="271"/>
    </location>
</feature>
<evidence type="ECO:0000313" key="5">
    <source>
        <dbReference type="Proteomes" id="UP000228934"/>
    </source>
</evidence>
<protein>
    <recommendedName>
        <fullName evidence="3">C3H1-type domain-containing protein</fullName>
    </recommendedName>
</protein>
<evidence type="ECO:0000256" key="2">
    <source>
        <dbReference type="SAM" id="MobiDB-lite"/>
    </source>
</evidence>
<dbReference type="Proteomes" id="UP000228934">
    <property type="component" value="Unassembled WGS sequence"/>
</dbReference>
<proteinExistence type="predicted"/>
<dbReference type="EMBL" id="KZ060976">
    <property type="protein sequence ID" value="PIO11577.1"/>
    <property type="molecule type" value="Genomic_DNA"/>
</dbReference>
<gene>
    <name evidence="4" type="ORF">AB205_0155200</name>
</gene>
<feature type="domain" description="C3H1-type" evidence="3">
    <location>
        <begin position="447"/>
        <end position="474"/>
    </location>
</feature>
<feature type="compositionally biased region" description="Low complexity" evidence="2">
    <location>
        <begin position="102"/>
        <end position="119"/>
    </location>
</feature>
<feature type="region of interest" description="Disordered" evidence="2">
    <location>
        <begin position="31"/>
        <end position="196"/>
    </location>
</feature>
<dbReference type="PANTHER" id="PTHR35558:SF1">
    <property type="entry name" value="ENDONUCLEASE_EXONUCLEASE_PHOSPHATASE DOMAIN-CONTAINING PROTEIN"/>
    <property type="match status" value="1"/>
</dbReference>
<dbReference type="PANTHER" id="PTHR35558">
    <property type="entry name" value="SGNH_HYDRO DOMAIN-CONTAINING PROTEIN"/>
    <property type="match status" value="1"/>
</dbReference>
<dbReference type="AlphaFoldDB" id="A0A2G9Q7J6"/>
<accession>A0A2G9Q7J6</accession>
<organism evidence="4 5">
    <name type="scientific">Aquarana catesbeiana</name>
    <name type="common">American bullfrog</name>
    <name type="synonym">Rana catesbeiana</name>
    <dbReference type="NCBI Taxonomy" id="8400"/>
    <lineage>
        <taxon>Eukaryota</taxon>
        <taxon>Metazoa</taxon>
        <taxon>Chordata</taxon>
        <taxon>Craniata</taxon>
        <taxon>Vertebrata</taxon>
        <taxon>Euteleostomi</taxon>
        <taxon>Amphibia</taxon>
        <taxon>Batrachia</taxon>
        <taxon>Anura</taxon>
        <taxon>Neobatrachia</taxon>
        <taxon>Ranoidea</taxon>
        <taxon>Ranidae</taxon>
        <taxon>Aquarana</taxon>
    </lineage>
</organism>